<name>A0A974HGZ9_XENLA</name>
<reference evidence="3" key="1">
    <citation type="journal article" date="2016" name="Nature">
        <title>Genome evolution in the allotetraploid frog Xenopus laevis.</title>
        <authorList>
            <person name="Session A.M."/>
            <person name="Uno Y."/>
            <person name="Kwon T."/>
            <person name="Chapman J.A."/>
            <person name="Toyoda A."/>
            <person name="Takahashi S."/>
            <person name="Fukui A."/>
            <person name="Hikosaka A."/>
            <person name="Suzuki A."/>
            <person name="Kondo M."/>
            <person name="van Heeringen S.J."/>
            <person name="Quigley I."/>
            <person name="Heinz S."/>
            <person name="Ogino H."/>
            <person name="Ochi H."/>
            <person name="Hellsten U."/>
            <person name="Lyons J.B."/>
            <person name="Simakov O."/>
            <person name="Putnam N."/>
            <person name="Stites J."/>
            <person name="Kuroki Y."/>
            <person name="Tanaka T."/>
            <person name="Michiue T."/>
            <person name="Watanabe M."/>
            <person name="Bogdanovic O."/>
            <person name="Lister R."/>
            <person name="Georgiou G."/>
            <person name="Paranjpe S.S."/>
            <person name="van Kruijsbergen I."/>
            <person name="Shu S."/>
            <person name="Carlson J."/>
            <person name="Kinoshita T."/>
            <person name="Ohta Y."/>
            <person name="Mawaribuchi S."/>
            <person name="Jenkins J."/>
            <person name="Grimwood J."/>
            <person name="Schmutz J."/>
            <person name="Mitros T."/>
            <person name="Mozaffari S.V."/>
            <person name="Suzuki Y."/>
            <person name="Haramoto Y."/>
            <person name="Yamamoto T.S."/>
            <person name="Takagi C."/>
            <person name="Heald R."/>
            <person name="Miller K."/>
            <person name="Haudenschild C."/>
            <person name="Kitzman J."/>
            <person name="Nakayama T."/>
            <person name="Izutsu Y."/>
            <person name="Robert J."/>
            <person name="Fortriede J."/>
            <person name="Burns K."/>
            <person name="Lotay V."/>
            <person name="Karimi K."/>
            <person name="Yasuoka Y."/>
            <person name="Dichmann D.S."/>
            <person name="Flajnik M.F."/>
            <person name="Houston D.W."/>
            <person name="Shendure J."/>
            <person name="DuPasquier L."/>
            <person name="Vize P.D."/>
            <person name="Zorn A.M."/>
            <person name="Ito M."/>
            <person name="Marcotte E.M."/>
            <person name="Wallingford J.B."/>
            <person name="Ito Y."/>
            <person name="Asashima M."/>
            <person name="Ueno N."/>
            <person name="Matsuda Y."/>
            <person name="Veenstra G.J."/>
            <person name="Fujiyama A."/>
            <person name="Harland R.M."/>
            <person name="Taira M."/>
            <person name="Rokhsar D.S."/>
        </authorList>
    </citation>
    <scope>NUCLEOTIDE SEQUENCE [LARGE SCALE GENOMIC DNA]</scope>
    <source>
        <strain evidence="3">J</strain>
    </source>
</reference>
<organism evidence="2 3">
    <name type="scientific">Xenopus laevis</name>
    <name type="common">African clawed frog</name>
    <dbReference type="NCBI Taxonomy" id="8355"/>
    <lineage>
        <taxon>Eukaryota</taxon>
        <taxon>Metazoa</taxon>
        <taxon>Chordata</taxon>
        <taxon>Craniata</taxon>
        <taxon>Vertebrata</taxon>
        <taxon>Euteleostomi</taxon>
        <taxon>Amphibia</taxon>
        <taxon>Batrachia</taxon>
        <taxon>Anura</taxon>
        <taxon>Pipoidea</taxon>
        <taxon>Pipidae</taxon>
        <taxon>Xenopodinae</taxon>
        <taxon>Xenopus</taxon>
        <taxon>Xenopus</taxon>
    </lineage>
</organism>
<keyword evidence="1" id="KW-0812">Transmembrane</keyword>
<gene>
    <name evidence="2" type="ORF">XELAEV_18028767mg</name>
</gene>
<keyword evidence="1" id="KW-1133">Transmembrane helix</keyword>
<dbReference type="Proteomes" id="UP000694892">
    <property type="component" value="Chromosome 5S"/>
</dbReference>
<evidence type="ECO:0000256" key="1">
    <source>
        <dbReference type="SAM" id="Phobius"/>
    </source>
</evidence>
<sequence length="152" mass="17534">MQVAVKTSKNILVVLALNTNSRSRGPKWHFMMEETVLRSHNAIYILERVYIGVAEGHSDFRLITGNHCCSMWGTHFTLEIVHSHHRYMLRSKVSLYGGGHYTIYVGYCTEEICFLLERHICSLWDKYLFQLLLAGSFAQYICLASSSFTYTV</sequence>
<evidence type="ECO:0000313" key="2">
    <source>
        <dbReference type="EMBL" id="OCT77674.1"/>
    </source>
</evidence>
<evidence type="ECO:0000313" key="3">
    <source>
        <dbReference type="Proteomes" id="UP000694892"/>
    </source>
</evidence>
<feature type="transmembrane region" description="Helical" evidence="1">
    <location>
        <begin position="127"/>
        <end position="150"/>
    </location>
</feature>
<proteinExistence type="predicted"/>
<dbReference type="EMBL" id="CM004475">
    <property type="protein sequence ID" value="OCT77674.1"/>
    <property type="molecule type" value="Genomic_DNA"/>
</dbReference>
<accession>A0A974HGZ9</accession>
<dbReference type="AlphaFoldDB" id="A0A974HGZ9"/>
<protein>
    <submittedName>
        <fullName evidence="2">Uncharacterized protein</fullName>
    </submittedName>
</protein>
<keyword evidence="1" id="KW-0472">Membrane</keyword>